<dbReference type="EMBL" id="WNYA01000531">
    <property type="protein sequence ID" value="KAG8548084.1"/>
    <property type="molecule type" value="Genomic_DNA"/>
</dbReference>
<feature type="transmembrane region" description="Helical" evidence="1">
    <location>
        <begin position="112"/>
        <end position="134"/>
    </location>
</feature>
<evidence type="ECO:0000313" key="2">
    <source>
        <dbReference type="EMBL" id="KAG8548084.1"/>
    </source>
</evidence>
<evidence type="ECO:0000313" key="3">
    <source>
        <dbReference type="Proteomes" id="UP000824782"/>
    </source>
</evidence>
<keyword evidence="1" id="KW-0812">Transmembrane</keyword>
<reference evidence="2" key="1">
    <citation type="thesis" date="2020" institute="ProQuest LLC" country="789 East Eisenhower Parkway, Ann Arbor, MI, USA">
        <title>Comparative Genomics and Chromosome Evolution.</title>
        <authorList>
            <person name="Mudd A.B."/>
        </authorList>
    </citation>
    <scope>NUCLEOTIDE SEQUENCE</scope>
    <source>
        <strain evidence="2">237g6f4</strain>
        <tissue evidence="2">Blood</tissue>
    </source>
</reference>
<organism evidence="2 3">
    <name type="scientific">Engystomops pustulosus</name>
    <name type="common">Tungara frog</name>
    <name type="synonym">Physalaemus pustulosus</name>
    <dbReference type="NCBI Taxonomy" id="76066"/>
    <lineage>
        <taxon>Eukaryota</taxon>
        <taxon>Metazoa</taxon>
        <taxon>Chordata</taxon>
        <taxon>Craniata</taxon>
        <taxon>Vertebrata</taxon>
        <taxon>Euteleostomi</taxon>
        <taxon>Amphibia</taxon>
        <taxon>Batrachia</taxon>
        <taxon>Anura</taxon>
        <taxon>Neobatrachia</taxon>
        <taxon>Hyloidea</taxon>
        <taxon>Leptodactylidae</taxon>
        <taxon>Leiuperinae</taxon>
        <taxon>Engystomops</taxon>
    </lineage>
</organism>
<keyword evidence="3" id="KW-1185">Reference proteome</keyword>
<evidence type="ECO:0000256" key="1">
    <source>
        <dbReference type="SAM" id="Phobius"/>
    </source>
</evidence>
<protein>
    <recommendedName>
        <fullName evidence="4">SEA domain-containing protein</fullName>
    </recommendedName>
</protein>
<name>A0AAV6ZKN5_ENGPU</name>
<proteinExistence type="predicted"/>
<comment type="caution">
    <text evidence="2">The sequence shown here is derived from an EMBL/GenBank/DDBJ whole genome shotgun (WGS) entry which is preliminary data.</text>
</comment>
<evidence type="ECO:0008006" key="4">
    <source>
        <dbReference type="Google" id="ProtNLM"/>
    </source>
</evidence>
<accession>A0AAV6ZKN5</accession>
<dbReference type="Proteomes" id="UP000824782">
    <property type="component" value="Unassembled WGS sequence"/>
</dbReference>
<keyword evidence="1" id="KW-1133">Transmembrane helix</keyword>
<keyword evidence="1" id="KW-0472">Membrane</keyword>
<sequence length="157" mass="17354">MKGLNFTPDYYNQSSTAYKDLAARFTVNLANYMKVALNVSNFQIIVVGFRQGSIDAYFMSIINSSSPISSADMEKALLAQNVLPGDVTVNLLPAIATNQVTTEDNNWRTATIVVAVLLGVFLLIVVVLSALWIYTKNRAGRYSPYTDNILGHSYKNF</sequence>
<gene>
    <name evidence="2" type="ORF">GDO81_026755</name>
</gene>
<dbReference type="AlphaFoldDB" id="A0AAV6ZKN5"/>